<evidence type="ECO:0000313" key="1">
    <source>
        <dbReference type="EMBL" id="EOZ95566.1"/>
    </source>
</evidence>
<protein>
    <submittedName>
        <fullName evidence="1">Uncharacterized protein</fullName>
    </submittedName>
</protein>
<gene>
    <name evidence="1" type="ORF">A33Q_2928</name>
</gene>
<reference evidence="1 2" key="1">
    <citation type="journal article" date="2013" name="Genome Announc.">
        <title>Draft Genome Sequence of Indibacter alkaliphilus Strain LW1T, Isolated from Lonar Lake, a Haloalkaline Lake in the Buldana District of Maharashtra, India.</title>
        <authorList>
            <person name="Singh A."/>
            <person name="Kumar Jangir P."/>
            <person name="Sharma R."/>
            <person name="Singh A."/>
            <person name="Kumar Pinnaka A."/>
            <person name="Shivaji S."/>
        </authorList>
    </citation>
    <scope>NUCLEOTIDE SEQUENCE [LARGE SCALE GENOMIC DNA]</scope>
    <source>
        <strain evidence="2">CCUG 57479 / KCTC 22604 / LW1</strain>
    </source>
</reference>
<accession>S2DU39</accession>
<dbReference type="EMBL" id="ALWO02000037">
    <property type="protein sequence ID" value="EOZ95566.1"/>
    <property type="molecule type" value="Genomic_DNA"/>
</dbReference>
<sequence>MHIVVFESSHKINFFLDIQYPVQKDCQLNKITLSAILSTE</sequence>
<dbReference type="Proteomes" id="UP000006073">
    <property type="component" value="Unassembled WGS sequence"/>
</dbReference>
<evidence type="ECO:0000313" key="2">
    <source>
        <dbReference type="Proteomes" id="UP000006073"/>
    </source>
</evidence>
<proteinExistence type="predicted"/>
<dbReference type="AlphaFoldDB" id="S2DU39"/>
<keyword evidence="2" id="KW-1185">Reference proteome</keyword>
<name>S2DU39_INDAL</name>
<comment type="caution">
    <text evidence="1">The sequence shown here is derived from an EMBL/GenBank/DDBJ whole genome shotgun (WGS) entry which is preliminary data.</text>
</comment>
<organism evidence="1 2">
    <name type="scientific">Indibacter alkaliphilus (strain CCUG 57479 / KCTC 22604 / LW1)</name>
    <dbReference type="NCBI Taxonomy" id="1189612"/>
    <lineage>
        <taxon>Bacteria</taxon>
        <taxon>Pseudomonadati</taxon>
        <taxon>Bacteroidota</taxon>
        <taxon>Cytophagia</taxon>
        <taxon>Cytophagales</taxon>
        <taxon>Cyclobacteriaceae</taxon>
    </lineage>
</organism>